<proteinExistence type="predicted"/>
<dbReference type="EMBL" id="PVZC01000002">
    <property type="protein sequence ID" value="PRY00629.1"/>
    <property type="molecule type" value="Genomic_DNA"/>
</dbReference>
<protein>
    <submittedName>
        <fullName evidence="3">Uncharacterized protein</fullName>
    </submittedName>
</protein>
<evidence type="ECO:0000256" key="1">
    <source>
        <dbReference type="SAM" id="MobiDB-lite"/>
    </source>
</evidence>
<dbReference type="OrthoDB" id="9995922at2"/>
<dbReference type="RefSeq" id="WP_106242348.1">
    <property type="nucleotide sequence ID" value="NZ_PVZC01000002.1"/>
</dbReference>
<feature type="region of interest" description="Disordered" evidence="1">
    <location>
        <begin position="44"/>
        <end position="79"/>
    </location>
</feature>
<name>A0A2T0Q9Q9_9ACTN</name>
<keyword evidence="4" id="KW-1185">Reference proteome</keyword>
<keyword evidence="2" id="KW-0732">Signal</keyword>
<dbReference type="AlphaFoldDB" id="A0A2T0Q9Q9"/>
<evidence type="ECO:0000313" key="3">
    <source>
        <dbReference type="EMBL" id="PRY00629.1"/>
    </source>
</evidence>
<organism evidence="3 4">
    <name type="scientific">Allonocardiopsis opalescens</name>
    <dbReference type="NCBI Taxonomy" id="1144618"/>
    <lineage>
        <taxon>Bacteria</taxon>
        <taxon>Bacillati</taxon>
        <taxon>Actinomycetota</taxon>
        <taxon>Actinomycetes</taxon>
        <taxon>Streptosporangiales</taxon>
        <taxon>Allonocardiopsis</taxon>
    </lineage>
</organism>
<feature type="chain" id="PRO_5039655369" evidence="2">
    <location>
        <begin position="40"/>
        <end position="144"/>
    </location>
</feature>
<accession>A0A2T0Q9Q9</accession>
<feature type="signal peptide" evidence="2">
    <location>
        <begin position="1"/>
        <end position="39"/>
    </location>
</feature>
<dbReference type="Proteomes" id="UP000237846">
    <property type="component" value="Unassembled WGS sequence"/>
</dbReference>
<comment type="caution">
    <text evidence="3">The sequence shown here is derived from an EMBL/GenBank/DDBJ whole genome shotgun (WGS) entry which is preliminary data.</text>
</comment>
<feature type="region of interest" description="Disordered" evidence="1">
    <location>
        <begin position="1"/>
        <end position="21"/>
    </location>
</feature>
<sequence>MTPTAPQHRAEPARRAGPSRRPAALLAALPALLAAAVLAGCDAAEPVNAPPPAEQESSMSPSPPEPGTATLAEGTQSPLGEFTVGVMGISADEAALDLVSPDGTTTSVRGPVGHTEEVAGGTLTIEAITAEQHPYTVRVRFTED</sequence>
<reference evidence="3 4" key="1">
    <citation type="submission" date="2018-03" db="EMBL/GenBank/DDBJ databases">
        <title>Genomic Encyclopedia of Archaeal and Bacterial Type Strains, Phase II (KMG-II): from individual species to whole genera.</title>
        <authorList>
            <person name="Goeker M."/>
        </authorList>
    </citation>
    <scope>NUCLEOTIDE SEQUENCE [LARGE SCALE GENOMIC DNA]</scope>
    <source>
        <strain evidence="3 4">DSM 45601</strain>
    </source>
</reference>
<evidence type="ECO:0000256" key="2">
    <source>
        <dbReference type="SAM" id="SignalP"/>
    </source>
</evidence>
<gene>
    <name evidence="3" type="ORF">CLV72_102260</name>
</gene>
<evidence type="ECO:0000313" key="4">
    <source>
        <dbReference type="Proteomes" id="UP000237846"/>
    </source>
</evidence>